<feature type="domain" description="N-acetyltransferase" evidence="1">
    <location>
        <begin position="1"/>
        <end position="99"/>
    </location>
</feature>
<dbReference type="GO" id="GO:0016747">
    <property type="term" value="F:acyltransferase activity, transferring groups other than amino-acyl groups"/>
    <property type="evidence" value="ECO:0007669"/>
    <property type="project" value="InterPro"/>
</dbReference>
<dbReference type="InterPro" id="IPR000182">
    <property type="entry name" value="GNAT_dom"/>
</dbReference>
<evidence type="ECO:0000313" key="4">
    <source>
        <dbReference type="Proteomes" id="UP000051131"/>
    </source>
</evidence>
<feature type="domain" description="N-acetyltransferase" evidence="2">
    <location>
        <begin position="4"/>
        <end position="93"/>
    </location>
</feature>
<dbReference type="Pfam" id="PF14542">
    <property type="entry name" value="Acetyltransf_CG"/>
    <property type="match status" value="1"/>
</dbReference>
<reference evidence="3 4" key="1">
    <citation type="journal article" date="2015" name="Genome Announc.">
        <title>Expanding the biotechnology potential of lactobacilli through comparative genomics of 213 strains and associated genera.</title>
        <authorList>
            <person name="Sun Z."/>
            <person name="Harris H.M."/>
            <person name="McCann A."/>
            <person name="Guo C."/>
            <person name="Argimon S."/>
            <person name="Zhang W."/>
            <person name="Yang X."/>
            <person name="Jeffery I.B."/>
            <person name="Cooney J.C."/>
            <person name="Kagawa T.F."/>
            <person name="Liu W."/>
            <person name="Song Y."/>
            <person name="Salvetti E."/>
            <person name="Wrobel A."/>
            <person name="Rasinkangas P."/>
            <person name="Parkhill J."/>
            <person name="Rea M.C."/>
            <person name="O'Sullivan O."/>
            <person name="Ritari J."/>
            <person name="Douillard F.P."/>
            <person name="Paul Ross R."/>
            <person name="Yang R."/>
            <person name="Briner A.E."/>
            <person name="Felis G.E."/>
            <person name="de Vos W.M."/>
            <person name="Barrangou R."/>
            <person name="Klaenhammer T.R."/>
            <person name="Caufield P.W."/>
            <person name="Cui Y."/>
            <person name="Zhang H."/>
            <person name="O'Toole P.W."/>
        </authorList>
    </citation>
    <scope>NUCLEOTIDE SEQUENCE [LARGE SCALE GENOMIC DNA]</scope>
    <source>
        <strain evidence="3 4">DSM 21116</strain>
    </source>
</reference>
<dbReference type="Proteomes" id="UP000051131">
    <property type="component" value="Unassembled WGS sequence"/>
</dbReference>
<dbReference type="EMBL" id="AYZE01000015">
    <property type="protein sequence ID" value="KRM90476.1"/>
    <property type="molecule type" value="Genomic_DNA"/>
</dbReference>
<dbReference type="PANTHER" id="PTHR31435">
    <property type="entry name" value="PROTEIN NATD1"/>
    <property type="match status" value="1"/>
</dbReference>
<protein>
    <submittedName>
        <fullName evidence="3">Uncharacterized protein</fullName>
    </submittedName>
</protein>
<evidence type="ECO:0000259" key="1">
    <source>
        <dbReference type="PROSITE" id="PS51186"/>
    </source>
</evidence>
<sequence length="99" mass="11618">MKKKITENSFEYYALQEDTKPVAHIGYSLLKNEQTYLIEHTWVNPSFRGSGLAEKITTDFLNKVNNEGYKVILLCPFTKSFFKNHDEYQHLLTKLRGED</sequence>
<dbReference type="SUPFAM" id="SSF55729">
    <property type="entry name" value="Acyl-CoA N-acyltransferases (Nat)"/>
    <property type="match status" value="1"/>
</dbReference>
<gene>
    <name evidence="3" type="ORF">FC80_GL001381</name>
</gene>
<dbReference type="PATRIC" id="fig|1423729.3.peg.1402"/>
<keyword evidence="4" id="KW-1185">Reference proteome</keyword>
<dbReference type="PROSITE" id="PS51186">
    <property type="entry name" value="GNAT"/>
    <property type="match status" value="1"/>
</dbReference>
<organism evidence="3 4">
    <name type="scientific">Liquorilactobacillus cacaonum DSM 21116</name>
    <dbReference type="NCBI Taxonomy" id="1423729"/>
    <lineage>
        <taxon>Bacteria</taxon>
        <taxon>Bacillati</taxon>
        <taxon>Bacillota</taxon>
        <taxon>Bacilli</taxon>
        <taxon>Lactobacillales</taxon>
        <taxon>Lactobacillaceae</taxon>
        <taxon>Liquorilactobacillus</taxon>
    </lineage>
</organism>
<evidence type="ECO:0000313" key="3">
    <source>
        <dbReference type="EMBL" id="KRM90476.1"/>
    </source>
</evidence>
<comment type="caution">
    <text evidence="3">The sequence shown here is derived from an EMBL/GenBank/DDBJ whole genome shotgun (WGS) entry which is preliminary data.</text>
</comment>
<proteinExistence type="predicted"/>
<dbReference type="PANTHER" id="PTHR31435:SF10">
    <property type="entry name" value="BSR4717 PROTEIN"/>
    <property type="match status" value="1"/>
</dbReference>
<dbReference type="STRING" id="1423729.FC80_GL001381"/>
<dbReference type="RefSeq" id="WP_057829591.1">
    <property type="nucleotide sequence ID" value="NZ_AYZE01000015.1"/>
</dbReference>
<name>A0A0R2CQJ9_9LACO</name>
<dbReference type="AlphaFoldDB" id="A0A0R2CQJ9"/>
<evidence type="ECO:0000259" key="2">
    <source>
        <dbReference type="PROSITE" id="PS51729"/>
    </source>
</evidence>
<dbReference type="PROSITE" id="PS51729">
    <property type="entry name" value="GNAT_YJDJ"/>
    <property type="match status" value="1"/>
</dbReference>
<dbReference type="OrthoDB" id="9793389at2"/>
<accession>A0A0R2CQJ9</accession>
<dbReference type="InterPro" id="IPR031165">
    <property type="entry name" value="GNAT_YJDJ"/>
</dbReference>
<dbReference type="InterPro" id="IPR045057">
    <property type="entry name" value="Gcn5-rel_NAT"/>
</dbReference>
<dbReference type="Gene3D" id="3.40.630.30">
    <property type="match status" value="1"/>
</dbReference>
<dbReference type="CDD" id="cd04301">
    <property type="entry name" value="NAT_SF"/>
    <property type="match status" value="1"/>
</dbReference>
<dbReference type="InterPro" id="IPR016181">
    <property type="entry name" value="Acyl_CoA_acyltransferase"/>
</dbReference>